<feature type="domain" description="Glutaredoxin" evidence="6">
    <location>
        <begin position="6"/>
        <end position="65"/>
    </location>
</feature>
<dbReference type="GO" id="GO:0045454">
    <property type="term" value="P:cell redox homeostasis"/>
    <property type="evidence" value="ECO:0007669"/>
    <property type="project" value="InterPro"/>
</dbReference>
<keyword evidence="4" id="KW-1015">Disulfide bond</keyword>
<evidence type="ECO:0000256" key="1">
    <source>
        <dbReference type="ARBA" id="ARBA00007787"/>
    </source>
</evidence>
<comment type="similarity">
    <text evidence="1">Belongs to the glutaredoxin family.</text>
</comment>
<comment type="caution">
    <text evidence="7">The sequence shown here is derived from an EMBL/GenBank/DDBJ whole genome shotgun (WGS) entry which is preliminary data.</text>
</comment>
<sequence length="88" mass="9673">MSGPPVLLYATSWCPYCERARRLLREKGATVREIDVDASPEARAEMIARSRRHTVPQIFVGERHIGGCDDLYALDASGGLETLLNSGV</sequence>
<reference evidence="7" key="2">
    <citation type="journal article" date="2014" name="ISME J.">
        <title>Microbial stratification in low pH oxic and suboxic macroscopic growths along an acid mine drainage.</title>
        <authorList>
            <person name="Mendez-Garcia C."/>
            <person name="Mesa V."/>
            <person name="Sprenger R.R."/>
            <person name="Richter M."/>
            <person name="Diez M.S."/>
            <person name="Solano J."/>
            <person name="Bargiela R."/>
            <person name="Golyshina O.V."/>
            <person name="Manteca A."/>
            <person name="Ramos J.L."/>
            <person name="Gallego J.R."/>
            <person name="Llorente I."/>
            <person name="Martins Dos Santos V.A."/>
            <person name="Jensen O.N."/>
            <person name="Pelaez A.I."/>
            <person name="Sanchez J."/>
            <person name="Ferrer M."/>
        </authorList>
    </citation>
    <scope>NUCLEOTIDE SEQUENCE</scope>
</reference>
<reference evidence="7" key="1">
    <citation type="submission" date="2013-08" db="EMBL/GenBank/DDBJ databases">
        <authorList>
            <person name="Mendez C."/>
            <person name="Richter M."/>
            <person name="Ferrer M."/>
            <person name="Sanchez J."/>
        </authorList>
    </citation>
    <scope>NUCLEOTIDE SEQUENCE</scope>
</reference>
<dbReference type="Gene3D" id="3.40.30.10">
    <property type="entry name" value="Glutaredoxin"/>
    <property type="match status" value="1"/>
</dbReference>
<proteinExistence type="inferred from homology"/>
<organism evidence="7">
    <name type="scientific">mine drainage metagenome</name>
    <dbReference type="NCBI Taxonomy" id="410659"/>
    <lineage>
        <taxon>unclassified sequences</taxon>
        <taxon>metagenomes</taxon>
        <taxon>ecological metagenomes</taxon>
    </lineage>
</organism>
<dbReference type="SUPFAM" id="SSF52833">
    <property type="entry name" value="Thioredoxin-like"/>
    <property type="match status" value="1"/>
</dbReference>
<dbReference type="PANTHER" id="PTHR45694:SF18">
    <property type="entry name" value="GLUTAREDOXIN-1-RELATED"/>
    <property type="match status" value="1"/>
</dbReference>
<dbReference type="GO" id="GO:0034599">
    <property type="term" value="P:cellular response to oxidative stress"/>
    <property type="evidence" value="ECO:0007669"/>
    <property type="project" value="TreeGrafter"/>
</dbReference>
<keyword evidence="2" id="KW-0813">Transport</keyword>
<dbReference type="AlphaFoldDB" id="T1CK28"/>
<accession>T1CK28</accession>
<keyword evidence="5" id="KW-0676">Redox-active center</keyword>
<dbReference type="InterPro" id="IPR036249">
    <property type="entry name" value="Thioredoxin-like_sf"/>
</dbReference>
<dbReference type="InterPro" id="IPR014025">
    <property type="entry name" value="Glutaredoxin_subgr"/>
</dbReference>
<name>T1CK28_9ZZZZ</name>
<dbReference type="PROSITE" id="PS00195">
    <property type="entry name" value="GLUTAREDOXIN_1"/>
    <property type="match status" value="1"/>
</dbReference>
<evidence type="ECO:0000256" key="2">
    <source>
        <dbReference type="ARBA" id="ARBA00022448"/>
    </source>
</evidence>
<dbReference type="GO" id="GO:0005737">
    <property type="term" value="C:cytoplasm"/>
    <property type="evidence" value="ECO:0007669"/>
    <property type="project" value="TreeGrafter"/>
</dbReference>
<dbReference type="EMBL" id="AUZX01005490">
    <property type="protein sequence ID" value="EQD67654.1"/>
    <property type="molecule type" value="Genomic_DNA"/>
</dbReference>
<protein>
    <submittedName>
        <fullName evidence="7">Glutaredoxin, GrxC</fullName>
    </submittedName>
</protein>
<dbReference type="PROSITE" id="PS51354">
    <property type="entry name" value="GLUTAREDOXIN_2"/>
    <property type="match status" value="1"/>
</dbReference>
<evidence type="ECO:0000256" key="3">
    <source>
        <dbReference type="ARBA" id="ARBA00022982"/>
    </source>
</evidence>
<dbReference type="GO" id="GO:0015038">
    <property type="term" value="F:glutathione disulfide oxidoreductase activity"/>
    <property type="evidence" value="ECO:0007669"/>
    <property type="project" value="TreeGrafter"/>
</dbReference>
<evidence type="ECO:0000259" key="6">
    <source>
        <dbReference type="Pfam" id="PF00462"/>
    </source>
</evidence>
<dbReference type="NCBIfam" id="TIGR02181">
    <property type="entry name" value="GRX_bact"/>
    <property type="match status" value="1"/>
</dbReference>
<dbReference type="InterPro" id="IPR011900">
    <property type="entry name" value="GRX_bact"/>
</dbReference>
<gene>
    <name evidence="7" type="ORF">B1A_07639</name>
</gene>
<dbReference type="InterPro" id="IPR002109">
    <property type="entry name" value="Glutaredoxin"/>
</dbReference>
<dbReference type="Pfam" id="PF00462">
    <property type="entry name" value="Glutaredoxin"/>
    <property type="match status" value="1"/>
</dbReference>
<dbReference type="PRINTS" id="PR00160">
    <property type="entry name" value="GLUTAREDOXIN"/>
</dbReference>
<evidence type="ECO:0000256" key="5">
    <source>
        <dbReference type="ARBA" id="ARBA00023284"/>
    </source>
</evidence>
<dbReference type="PANTHER" id="PTHR45694">
    <property type="entry name" value="GLUTAREDOXIN 2"/>
    <property type="match status" value="1"/>
</dbReference>
<evidence type="ECO:0000313" key="7">
    <source>
        <dbReference type="EMBL" id="EQD67654.1"/>
    </source>
</evidence>
<keyword evidence="3" id="KW-0249">Electron transport</keyword>
<dbReference type="CDD" id="cd03418">
    <property type="entry name" value="GRX_GRXb_1_3_like"/>
    <property type="match status" value="1"/>
</dbReference>
<dbReference type="InterPro" id="IPR011767">
    <property type="entry name" value="GLR_AS"/>
</dbReference>
<evidence type="ECO:0000256" key="4">
    <source>
        <dbReference type="ARBA" id="ARBA00023157"/>
    </source>
</evidence>